<keyword evidence="7 9" id="KW-0472">Membrane</keyword>
<dbReference type="GO" id="GO:0022857">
    <property type="term" value="F:transmembrane transporter activity"/>
    <property type="evidence" value="ECO:0007669"/>
    <property type="project" value="InterPro"/>
</dbReference>
<feature type="transmembrane region" description="Helical" evidence="9">
    <location>
        <begin position="133"/>
        <end position="156"/>
    </location>
</feature>
<dbReference type="OrthoDB" id="9779023at2"/>
<sequence length="195" mass="20865">MQGFIHQVMSGIATGGIYASVALALVMIYQATHHINFAQGEMATFSTYIALTLINIGLPYWIAFAATVVISFAIGVAIERVLMRPLANAPVLASVGVFVGLLLVINSMSGWLFDYTIKQFPSPFPDRSMLGGYLSGHELGSTAVTLIVLACVYLFFTRTRLGLAMRAAAFNPTSSRLVGVRVGWMLALGWGLAAA</sequence>
<comment type="subcellular location">
    <subcellularLocation>
        <location evidence="1">Cell membrane</location>
        <topology evidence="1">Multi-pass membrane protein</topology>
    </subcellularLocation>
</comment>
<evidence type="ECO:0000256" key="7">
    <source>
        <dbReference type="ARBA" id="ARBA00023136"/>
    </source>
</evidence>
<dbReference type="EMBL" id="NHRY01000265">
    <property type="protein sequence ID" value="PPQ26852.1"/>
    <property type="molecule type" value="Genomic_DNA"/>
</dbReference>
<keyword evidence="4 9" id="KW-0812">Transmembrane</keyword>
<evidence type="ECO:0000256" key="9">
    <source>
        <dbReference type="SAM" id="Phobius"/>
    </source>
</evidence>
<accession>A0A2S6MWV6</accession>
<keyword evidence="2" id="KW-0813">Transport</keyword>
<feature type="transmembrane region" description="Helical" evidence="9">
    <location>
        <begin position="49"/>
        <end position="78"/>
    </location>
</feature>
<comment type="caution">
    <text evidence="10">The sequence shown here is derived from an EMBL/GenBank/DDBJ whole genome shotgun (WGS) entry which is preliminary data.</text>
</comment>
<name>A0A2S6MWV6_RHOGL</name>
<proteinExistence type="inferred from homology"/>
<dbReference type="Proteomes" id="UP000239724">
    <property type="component" value="Unassembled WGS sequence"/>
</dbReference>
<evidence type="ECO:0000256" key="6">
    <source>
        <dbReference type="ARBA" id="ARBA00022989"/>
    </source>
</evidence>
<dbReference type="RefSeq" id="WP_104522291.1">
    <property type="nucleotide sequence ID" value="NZ_NHRY01000265.1"/>
</dbReference>
<evidence type="ECO:0000256" key="1">
    <source>
        <dbReference type="ARBA" id="ARBA00004651"/>
    </source>
</evidence>
<comment type="similarity">
    <text evidence="8">Belongs to the binding-protein-dependent transport system permease family. LivHM subfamily.</text>
</comment>
<evidence type="ECO:0000256" key="5">
    <source>
        <dbReference type="ARBA" id="ARBA00022970"/>
    </source>
</evidence>
<feature type="transmembrane region" description="Helical" evidence="9">
    <location>
        <begin position="90"/>
        <end position="113"/>
    </location>
</feature>
<dbReference type="GO" id="GO:0006865">
    <property type="term" value="P:amino acid transport"/>
    <property type="evidence" value="ECO:0007669"/>
    <property type="project" value="UniProtKB-KW"/>
</dbReference>
<evidence type="ECO:0000256" key="8">
    <source>
        <dbReference type="ARBA" id="ARBA00037998"/>
    </source>
</evidence>
<dbReference type="PANTHER" id="PTHR11795:SF451">
    <property type="entry name" value="ABC TRANSPORTER PERMEASE PROTEIN"/>
    <property type="match status" value="1"/>
</dbReference>
<dbReference type="PANTHER" id="PTHR11795">
    <property type="entry name" value="BRANCHED-CHAIN AMINO ACID TRANSPORT SYSTEM PERMEASE PROTEIN LIVH"/>
    <property type="match status" value="1"/>
</dbReference>
<evidence type="ECO:0000256" key="3">
    <source>
        <dbReference type="ARBA" id="ARBA00022475"/>
    </source>
</evidence>
<keyword evidence="11" id="KW-1185">Reference proteome</keyword>
<protein>
    <submittedName>
        <fullName evidence="10">Branched-chain amino acid ABC transporter permease</fullName>
    </submittedName>
</protein>
<evidence type="ECO:0000256" key="4">
    <source>
        <dbReference type="ARBA" id="ARBA00022692"/>
    </source>
</evidence>
<evidence type="ECO:0000313" key="11">
    <source>
        <dbReference type="Proteomes" id="UP000239724"/>
    </source>
</evidence>
<dbReference type="InterPro" id="IPR052157">
    <property type="entry name" value="BCAA_transport_permease"/>
</dbReference>
<evidence type="ECO:0000256" key="2">
    <source>
        <dbReference type="ARBA" id="ARBA00022448"/>
    </source>
</evidence>
<reference evidence="10 11" key="1">
    <citation type="journal article" date="2018" name="Arch. Microbiol.">
        <title>New insights into the metabolic potential of the phototrophic purple bacterium Rhodopila globiformis DSM 161(T) from its draft genome sequence and evidence for a vanadium-dependent nitrogenase.</title>
        <authorList>
            <person name="Imhoff J.F."/>
            <person name="Rahn T."/>
            <person name="Kunzel S."/>
            <person name="Neulinger S.C."/>
        </authorList>
    </citation>
    <scope>NUCLEOTIDE SEQUENCE [LARGE SCALE GENOMIC DNA]</scope>
    <source>
        <strain evidence="10 11">DSM 161</strain>
    </source>
</reference>
<feature type="non-terminal residue" evidence="10">
    <location>
        <position position="195"/>
    </location>
</feature>
<dbReference type="InterPro" id="IPR001851">
    <property type="entry name" value="ABC_transp_permease"/>
</dbReference>
<gene>
    <name evidence="10" type="ORF">CCS01_28845</name>
</gene>
<dbReference type="Pfam" id="PF02653">
    <property type="entry name" value="BPD_transp_2"/>
    <property type="match status" value="1"/>
</dbReference>
<dbReference type="CDD" id="cd06582">
    <property type="entry name" value="TM_PBP1_LivH_like"/>
    <property type="match status" value="1"/>
</dbReference>
<keyword evidence="6 9" id="KW-1133">Transmembrane helix</keyword>
<keyword evidence="3" id="KW-1003">Cell membrane</keyword>
<organism evidence="10 11">
    <name type="scientific">Rhodopila globiformis</name>
    <name type="common">Rhodopseudomonas globiformis</name>
    <dbReference type="NCBI Taxonomy" id="1071"/>
    <lineage>
        <taxon>Bacteria</taxon>
        <taxon>Pseudomonadati</taxon>
        <taxon>Pseudomonadota</taxon>
        <taxon>Alphaproteobacteria</taxon>
        <taxon>Acetobacterales</taxon>
        <taxon>Acetobacteraceae</taxon>
        <taxon>Rhodopila</taxon>
    </lineage>
</organism>
<evidence type="ECO:0000313" key="10">
    <source>
        <dbReference type="EMBL" id="PPQ26852.1"/>
    </source>
</evidence>
<keyword evidence="5" id="KW-0029">Amino-acid transport</keyword>
<dbReference type="AlphaFoldDB" id="A0A2S6MWV6"/>
<feature type="transmembrane region" description="Helical" evidence="9">
    <location>
        <begin position="12"/>
        <end position="29"/>
    </location>
</feature>
<dbReference type="GO" id="GO:0005886">
    <property type="term" value="C:plasma membrane"/>
    <property type="evidence" value="ECO:0007669"/>
    <property type="project" value="UniProtKB-SubCell"/>
</dbReference>